<evidence type="ECO:0000313" key="8">
    <source>
        <dbReference type="Proteomes" id="UP000799770"/>
    </source>
</evidence>
<comment type="subunit">
    <text evidence="4">Binds to mitochondrial small subunit 15S rRNA.</text>
</comment>
<reference evidence="7" key="1">
    <citation type="journal article" date="2020" name="Stud. Mycol.">
        <title>101 Dothideomycetes genomes: a test case for predicting lifestyles and emergence of pathogens.</title>
        <authorList>
            <person name="Haridas S."/>
            <person name="Albert R."/>
            <person name="Binder M."/>
            <person name="Bloem J."/>
            <person name="Labutti K."/>
            <person name="Salamov A."/>
            <person name="Andreopoulos B."/>
            <person name="Baker S."/>
            <person name="Barry K."/>
            <person name="Bills G."/>
            <person name="Bluhm B."/>
            <person name="Cannon C."/>
            <person name="Castanera R."/>
            <person name="Culley D."/>
            <person name="Daum C."/>
            <person name="Ezra D."/>
            <person name="Gonzalez J."/>
            <person name="Henrissat B."/>
            <person name="Kuo A."/>
            <person name="Liang C."/>
            <person name="Lipzen A."/>
            <person name="Lutzoni F."/>
            <person name="Magnuson J."/>
            <person name="Mondo S."/>
            <person name="Nolan M."/>
            <person name="Ohm R."/>
            <person name="Pangilinan J."/>
            <person name="Park H.-J."/>
            <person name="Ramirez L."/>
            <person name="Alfaro M."/>
            <person name="Sun H."/>
            <person name="Tritt A."/>
            <person name="Yoshinaga Y."/>
            <person name="Zwiers L.-H."/>
            <person name="Turgeon B."/>
            <person name="Goodwin S."/>
            <person name="Spatafora J."/>
            <person name="Crous P."/>
            <person name="Grigoriev I."/>
        </authorList>
    </citation>
    <scope>NUCLEOTIDE SEQUENCE</scope>
    <source>
        <strain evidence="7">CBS 627.86</strain>
    </source>
</reference>
<evidence type="ECO:0000256" key="4">
    <source>
        <dbReference type="ARBA" id="ARBA00044511"/>
    </source>
</evidence>
<evidence type="ECO:0000256" key="6">
    <source>
        <dbReference type="SAM" id="MobiDB-lite"/>
    </source>
</evidence>
<evidence type="ECO:0000256" key="2">
    <source>
        <dbReference type="ARBA" id="ARBA00022737"/>
    </source>
</evidence>
<organism evidence="7 8">
    <name type="scientific">Lophiotrema nucula</name>
    <dbReference type="NCBI Taxonomy" id="690887"/>
    <lineage>
        <taxon>Eukaryota</taxon>
        <taxon>Fungi</taxon>
        <taxon>Dikarya</taxon>
        <taxon>Ascomycota</taxon>
        <taxon>Pezizomycotina</taxon>
        <taxon>Dothideomycetes</taxon>
        <taxon>Pleosporomycetidae</taxon>
        <taxon>Pleosporales</taxon>
        <taxon>Lophiotremataceae</taxon>
        <taxon>Lophiotrema</taxon>
    </lineage>
</organism>
<dbReference type="EMBL" id="ML977349">
    <property type="protein sequence ID" value="KAF2108266.1"/>
    <property type="molecule type" value="Genomic_DNA"/>
</dbReference>
<dbReference type="AlphaFoldDB" id="A0A6A5YMA6"/>
<dbReference type="PANTHER" id="PTHR47447:SF17">
    <property type="entry name" value="OS12G0638900 PROTEIN"/>
    <property type="match status" value="1"/>
</dbReference>
<dbReference type="OrthoDB" id="1908178at2759"/>
<evidence type="ECO:0008006" key="9">
    <source>
        <dbReference type="Google" id="ProtNLM"/>
    </source>
</evidence>
<evidence type="ECO:0000256" key="5">
    <source>
        <dbReference type="PROSITE-ProRule" id="PRU00708"/>
    </source>
</evidence>
<keyword evidence="2" id="KW-0677">Repeat</keyword>
<evidence type="ECO:0000256" key="3">
    <source>
        <dbReference type="ARBA" id="ARBA00044493"/>
    </source>
</evidence>
<evidence type="ECO:0000313" key="7">
    <source>
        <dbReference type="EMBL" id="KAF2108266.1"/>
    </source>
</evidence>
<dbReference type="Gene3D" id="1.25.40.10">
    <property type="entry name" value="Tetratricopeptide repeat domain"/>
    <property type="match status" value="2"/>
</dbReference>
<feature type="region of interest" description="Disordered" evidence="6">
    <location>
        <begin position="89"/>
        <end position="114"/>
    </location>
</feature>
<name>A0A6A5YMA6_9PLEO</name>
<dbReference type="NCBIfam" id="TIGR00756">
    <property type="entry name" value="PPR"/>
    <property type="match status" value="1"/>
</dbReference>
<dbReference type="InterPro" id="IPR011990">
    <property type="entry name" value="TPR-like_helical_dom_sf"/>
</dbReference>
<gene>
    <name evidence="7" type="ORF">BDV96DRAFT_587980</name>
</gene>
<comment type="function">
    <text evidence="3">Regulates mitochondrial small subunit maturation by controlling 15S rRNA 5'-end processing. Localizes to the 5' precursor of the 15S rRNA in a position that is subsequently occupied by mS47 in the mature yeast mtSSU. Uses structure and sequence-specific RNA recognition, binding to a single-stranded region of the precursor and specifically recognizing bases -6 to -1. The exchange of Ccm1 for mS47 is coupled to the irreversible removal of precursor rRNA that is accompanied by conformational changes of the mitoribosomal proteins uS5m and mS26. These conformational changes signal completion of 5'-end rRNA processing through protection of the mature 5'-end of the 15S rRNA and stabilization of mS47. The removal of the 5' precursor together with the dissociation of Ccm1 may be catalyzed by the 5'-3' exoribonuclease Pet127. Involved in the specific removal of group I introns in mitochondrial encoded transcripts.</text>
</comment>
<dbReference type="PROSITE" id="PS51375">
    <property type="entry name" value="PPR"/>
    <property type="match status" value="2"/>
</dbReference>
<comment type="similarity">
    <text evidence="1">Belongs to the CCM1 family.</text>
</comment>
<keyword evidence="8" id="KW-1185">Reference proteome</keyword>
<dbReference type="InterPro" id="IPR002885">
    <property type="entry name" value="PPR_rpt"/>
</dbReference>
<dbReference type="Proteomes" id="UP000799770">
    <property type="component" value="Unassembled WGS sequence"/>
</dbReference>
<evidence type="ECO:0000256" key="1">
    <source>
        <dbReference type="ARBA" id="ARBA00006192"/>
    </source>
</evidence>
<accession>A0A6A5YMA6</accession>
<protein>
    <recommendedName>
        <fullName evidence="9">Pentatricopeptide repeat protein-like protein</fullName>
    </recommendedName>
</protein>
<feature type="repeat" description="PPR" evidence="5">
    <location>
        <begin position="444"/>
        <end position="479"/>
    </location>
</feature>
<sequence>MSLLRTLDRTTCTSAGSTIAARPLFTFLCSALSDTESRRSFHKASVARAPRLPAPSADQMETLIVQALARAGSCREHAKQMSTLRGIVPPSTKEYQLRRKGTHDSDSRGFKSQARRMGPFKRARKFAEGELKALVDYYGIDIEGGKTDERIEDEGPLIWNVGDDHQPWPVKEEIHKEHIERLAKLLENEKSPHEQVFDCYKRLPSPGVVYLRQNTIRLLLHRLSVVERADRFSMQRFLSILDDMKDAHIHIRKTEWTSAIYFAGRFAGRVTTDELQAALHIWRDMENRAGVKGGVVTLNVLFDVAVKAGKWTLADMFLKELEARGLKIHRHFRVSMLYYHGVRKSGDDVRRAYQELVEAGEIVDTVVMNAVIAALIRAGEPQAAEHVFERMKKLHASKANPKPIPGNWRERRLQGLHLTWEARRIDQDPERKRELQDTAPILPDSRTYALLIRHHSATAGNIDRVTELLQEMQYNGVPIDGTIFIVILYGFCTFGGVRYSSWTSDKLERVWNEYLDSVEQKVQRTWMSRSAAVAGLKAFRKTTDADRTLKAWDEIREVWKPSPGEEEYILSVLRNLVPNHDFFTGNV</sequence>
<dbReference type="PANTHER" id="PTHR47447">
    <property type="entry name" value="OS03G0856100 PROTEIN"/>
    <property type="match status" value="1"/>
</dbReference>
<proteinExistence type="inferred from homology"/>
<dbReference type="Pfam" id="PF01535">
    <property type="entry name" value="PPR"/>
    <property type="match status" value="2"/>
</dbReference>
<feature type="repeat" description="PPR" evidence="5">
    <location>
        <begin position="364"/>
        <end position="398"/>
    </location>
</feature>